<dbReference type="RefSeq" id="XP_024709111.1">
    <property type="nucleotide sequence ID" value="XM_024853873.1"/>
</dbReference>
<dbReference type="Gene3D" id="1.25.40.20">
    <property type="entry name" value="Ankyrin repeat-containing domain"/>
    <property type="match status" value="1"/>
</dbReference>
<proteinExistence type="predicted"/>
<dbReference type="EMBL" id="MSFO01000001">
    <property type="protein sequence ID" value="PLB53809.1"/>
    <property type="molecule type" value="Genomic_DNA"/>
</dbReference>
<protein>
    <submittedName>
        <fullName evidence="2">Putative hspc200</fullName>
    </submittedName>
</protein>
<name>A0A2I2GLR7_9EURO</name>
<dbReference type="GeneID" id="36561571"/>
<evidence type="ECO:0000313" key="3">
    <source>
        <dbReference type="Proteomes" id="UP000234275"/>
    </source>
</evidence>
<accession>A0A2I2GLR7</accession>
<sequence>MEILPPSDDPPIDPSEYPVVPTRTPLATLESMRTLCVRGDIQQFRENLDAISSSPGDFDICDFYTVMLLDRGLPMDPIYASQAVRDKAKDALTVFIQRGWDINQPMSELKPPVLGNAINDEMTAWLLDHGADPNRRCFIDLTPLSFAVECATVPIIDLMFCHGGDAQKGQLLHHALERQPDTIEVLKILMRKGAPINSCAHEDYPSWALFHFMGLGTALHKAAELGKVDVVRYLLSEGTDQSIRDANDRTALDCARKANQWQVIEVLEKGS</sequence>
<dbReference type="Proteomes" id="UP000234275">
    <property type="component" value="Unassembled WGS sequence"/>
</dbReference>
<dbReference type="InterPro" id="IPR036770">
    <property type="entry name" value="Ankyrin_rpt-contain_sf"/>
</dbReference>
<dbReference type="InterPro" id="IPR052391">
    <property type="entry name" value="E3_Ligase-Neurotoxin"/>
</dbReference>
<reference evidence="2 3" key="1">
    <citation type="submission" date="2016-12" db="EMBL/GenBank/DDBJ databases">
        <title>The genomes of Aspergillus section Nigri reveals drivers in fungal speciation.</title>
        <authorList>
            <consortium name="DOE Joint Genome Institute"/>
            <person name="Vesth T.C."/>
            <person name="Nybo J."/>
            <person name="Theobald S."/>
            <person name="Brandl J."/>
            <person name="Frisvad J.C."/>
            <person name="Nielsen K.F."/>
            <person name="Lyhne E.K."/>
            <person name="Kogle M.E."/>
            <person name="Kuo A."/>
            <person name="Riley R."/>
            <person name="Clum A."/>
            <person name="Nolan M."/>
            <person name="Lipzen A."/>
            <person name="Salamov A."/>
            <person name="Henrissat B."/>
            <person name="Wiebenga A."/>
            <person name="De Vries R.P."/>
            <person name="Grigoriev I.V."/>
            <person name="Mortensen U.H."/>
            <person name="Andersen M.R."/>
            <person name="Baker S.E."/>
        </authorList>
    </citation>
    <scope>NUCLEOTIDE SEQUENCE [LARGE SCALE GENOMIC DNA]</scope>
    <source>
        <strain evidence="2 3">IBT 23096</strain>
    </source>
</reference>
<keyword evidence="3" id="KW-1185">Reference proteome</keyword>
<comment type="caution">
    <text evidence="2">The sequence shown here is derived from an EMBL/GenBank/DDBJ whole genome shotgun (WGS) entry which is preliminary data.</text>
</comment>
<evidence type="ECO:0000313" key="2">
    <source>
        <dbReference type="EMBL" id="PLB53809.1"/>
    </source>
</evidence>
<dbReference type="PROSITE" id="PS50297">
    <property type="entry name" value="ANK_REP_REGION"/>
    <property type="match status" value="1"/>
</dbReference>
<dbReference type="VEuPathDB" id="FungiDB:P170DRAFT_481913"/>
<dbReference type="AlphaFoldDB" id="A0A2I2GLR7"/>
<dbReference type="SUPFAM" id="SSF48403">
    <property type="entry name" value="Ankyrin repeat"/>
    <property type="match status" value="1"/>
</dbReference>
<dbReference type="PANTHER" id="PTHR24133">
    <property type="entry name" value="ANKYRIN DOMAIN-CONTAINING"/>
    <property type="match status" value="1"/>
</dbReference>
<dbReference type="STRING" id="1392250.A0A2I2GLR7"/>
<dbReference type="InterPro" id="IPR002110">
    <property type="entry name" value="Ankyrin_rpt"/>
</dbReference>
<dbReference type="PROSITE" id="PS50088">
    <property type="entry name" value="ANK_REPEAT"/>
    <property type="match status" value="1"/>
</dbReference>
<keyword evidence="1" id="KW-0040">ANK repeat</keyword>
<dbReference type="PANTHER" id="PTHR24133:SF40">
    <property type="entry name" value="ANKYRIN REPEAT DOMAIN 44"/>
    <property type="match status" value="1"/>
</dbReference>
<dbReference type="Pfam" id="PF12796">
    <property type="entry name" value="Ank_2"/>
    <property type="match status" value="1"/>
</dbReference>
<dbReference type="SMART" id="SM00248">
    <property type="entry name" value="ANK"/>
    <property type="match status" value="3"/>
</dbReference>
<gene>
    <name evidence="2" type="ORF">P170DRAFT_481913</name>
</gene>
<evidence type="ECO:0000256" key="1">
    <source>
        <dbReference type="PROSITE-ProRule" id="PRU00023"/>
    </source>
</evidence>
<organism evidence="2 3">
    <name type="scientific">Aspergillus steynii IBT 23096</name>
    <dbReference type="NCBI Taxonomy" id="1392250"/>
    <lineage>
        <taxon>Eukaryota</taxon>
        <taxon>Fungi</taxon>
        <taxon>Dikarya</taxon>
        <taxon>Ascomycota</taxon>
        <taxon>Pezizomycotina</taxon>
        <taxon>Eurotiomycetes</taxon>
        <taxon>Eurotiomycetidae</taxon>
        <taxon>Eurotiales</taxon>
        <taxon>Aspergillaceae</taxon>
        <taxon>Aspergillus</taxon>
        <taxon>Aspergillus subgen. Circumdati</taxon>
    </lineage>
</organism>
<feature type="repeat" description="ANK" evidence="1">
    <location>
        <begin position="217"/>
        <end position="246"/>
    </location>
</feature>
<dbReference type="OrthoDB" id="426293at2759"/>